<gene>
    <name evidence="2" type="primary">zgc:103625</name>
</gene>
<reference evidence="2" key="1">
    <citation type="submission" date="2025-08" db="UniProtKB">
        <authorList>
            <consortium name="RefSeq"/>
        </authorList>
    </citation>
    <scope>IDENTIFICATION</scope>
</reference>
<dbReference type="PANTHER" id="PTHR20974:SF1">
    <property type="entry name" value="METHYLTRANSFERASE-LIKE 26 B"/>
    <property type="match status" value="1"/>
</dbReference>
<organism evidence="1 2">
    <name type="scientific">Clupea harengus</name>
    <name type="common">Atlantic herring</name>
    <dbReference type="NCBI Taxonomy" id="7950"/>
    <lineage>
        <taxon>Eukaryota</taxon>
        <taxon>Metazoa</taxon>
        <taxon>Chordata</taxon>
        <taxon>Craniata</taxon>
        <taxon>Vertebrata</taxon>
        <taxon>Euteleostomi</taxon>
        <taxon>Actinopterygii</taxon>
        <taxon>Neopterygii</taxon>
        <taxon>Teleostei</taxon>
        <taxon>Clupei</taxon>
        <taxon>Clupeiformes</taxon>
        <taxon>Clupeoidei</taxon>
        <taxon>Clupeidae</taxon>
        <taxon>Clupea</taxon>
    </lineage>
</organism>
<evidence type="ECO:0000313" key="2">
    <source>
        <dbReference type="RefSeq" id="XP_042561632.1"/>
    </source>
</evidence>
<protein>
    <submittedName>
        <fullName evidence="2">Methyltransferase-like 26 B</fullName>
    </submittedName>
</protein>
<dbReference type="AlphaFoldDB" id="A0A8M1KCL0"/>
<dbReference type="GeneID" id="122130871"/>
<dbReference type="KEGG" id="char:122130871"/>
<name>A0A8M1KCL0_CLUHA</name>
<evidence type="ECO:0000313" key="1">
    <source>
        <dbReference type="Proteomes" id="UP000515152"/>
    </source>
</evidence>
<dbReference type="InterPro" id="IPR010342">
    <property type="entry name" value="DUF938"/>
</dbReference>
<dbReference type="OrthoDB" id="10258744at2759"/>
<accession>A0A8M1KCL0</accession>
<dbReference type="Pfam" id="PF06080">
    <property type="entry name" value="DUF938"/>
    <property type="match status" value="1"/>
</dbReference>
<dbReference type="PANTHER" id="PTHR20974">
    <property type="entry name" value="UPF0585 PROTEIN CG18661"/>
    <property type="match status" value="1"/>
</dbReference>
<keyword evidence="1" id="KW-1185">Reference proteome</keyword>
<proteinExistence type="predicted"/>
<sequence>MMLLSPAAERNQDDILSVLADILEEQSHKELFGLELGSGTGQHVVHFAQELTYVTWLPSDIQEESRASIRAYIGATKVKRVLEPVHLDASEPWDKWAGLPRSSCDVIVAINLFHVCSFKTAEGVFQGAGEILRKNGFLMTYGPYAMNGIIIPECNEELDRSLRERNPEWGLPDIDVLRQIAFTNGLRMERMIDMPESNKCLVFRKF</sequence>
<dbReference type="RefSeq" id="XP_042561632.1">
    <property type="nucleotide sequence ID" value="XM_042705698.1"/>
</dbReference>
<dbReference type="Proteomes" id="UP000515152">
    <property type="component" value="Unplaced"/>
</dbReference>